<evidence type="ECO:0000256" key="1">
    <source>
        <dbReference type="SAM" id="Coils"/>
    </source>
</evidence>
<sequence>MTSFVRVSSSNRRGRMVLKLYLLSTCTDHILGIPVRVKARNYDMQCEIERLKKGEESRVHDMQREMDSVKKQLEEARAELKETQAVLGQAFVSGNVGKRNVSLTEADADKKPIPLPVKAVEDIEKTFKQSFPVDRNY</sequence>
<feature type="coiled-coil region" evidence="1">
    <location>
        <begin position="52"/>
        <end position="90"/>
    </location>
</feature>
<keyword evidence="3" id="KW-1185">Reference proteome</keyword>
<organism evidence="2 3">
    <name type="scientific">Hypholoma sublateritium (strain FD-334 SS-4)</name>
    <dbReference type="NCBI Taxonomy" id="945553"/>
    <lineage>
        <taxon>Eukaryota</taxon>
        <taxon>Fungi</taxon>
        <taxon>Dikarya</taxon>
        <taxon>Basidiomycota</taxon>
        <taxon>Agaricomycotina</taxon>
        <taxon>Agaricomycetes</taxon>
        <taxon>Agaricomycetidae</taxon>
        <taxon>Agaricales</taxon>
        <taxon>Agaricineae</taxon>
        <taxon>Strophariaceae</taxon>
        <taxon>Hypholoma</taxon>
    </lineage>
</organism>
<accession>A0A0D2P6G9</accession>
<keyword evidence="1" id="KW-0175">Coiled coil</keyword>
<evidence type="ECO:0000313" key="2">
    <source>
        <dbReference type="EMBL" id="KJA24211.1"/>
    </source>
</evidence>
<dbReference type="Proteomes" id="UP000054270">
    <property type="component" value="Unassembled WGS sequence"/>
</dbReference>
<gene>
    <name evidence="2" type="ORF">HYPSUDRAFT_537487</name>
</gene>
<protein>
    <submittedName>
        <fullName evidence="2">Uncharacterized protein</fullName>
    </submittedName>
</protein>
<reference evidence="3" key="1">
    <citation type="submission" date="2014-04" db="EMBL/GenBank/DDBJ databases">
        <title>Evolutionary Origins and Diversification of the Mycorrhizal Mutualists.</title>
        <authorList>
            <consortium name="DOE Joint Genome Institute"/>
            <consortium name="Mycorrhizal Genomics Consortium"/>
            <person name="Kohler A."/>
            <person name="Kuo A."/>
            <person name="Nagy L.G."/>
            <person name="Floudas D."/>
            <person name="Copeland A."/>
            <person name="Barry K.W."/>
            <person name="Cichocki N."/>
            <person name="Veneault-Fourrey C."/>
            <person name="LaButti K."/>
            <person name="Lindquist E.A."/>
            <person name="Lipzen A."/>
            <person name="Lundell T."/>
            <person name="Morin E."/>
            <person name="Murat C."/>
            <person name="Riley R."/>
            <person name="Ohm R."/>
            <person name="Sun H."/>
            <person name="Tunlid A."/>
            <person name="Henrissat B."/>
            <person name="Grigoriev I.V."/>
            <person name="Hibbett D.S."/>
            <person name="Martin F."/>
        </authorList>
    </citation>
    <scope>NUCLEOTIDE SEQUENCE [LARGE SCALE GENOMIC DNA]</scope>
    <source>
        <strain evidence="3">FD-334 SS-4</strain>
    </source>
</reference>
<name>A0A0D2P6G9_HYPSF</name>
<dbReference type="AlphaFoldDB" id="A0A0D2P6G9"/>
<evidence type="ECO:0000313" key="3">
    <source>
        <dbReference type="Proteomes" id="UP000054270"/>
    </source>
</evidence>
<dbReference type="EMBL" id="KN817538">
    <property type="protein sequence ID" value="KJA24211.1"/>
    <property type="molecule type" value="Genomic_DNA"/>
</dbReference>
<proteinExistence type="predicted"/>